<organism evidence="2 3">
    <name type="scientific">Truncatella angustata</name>
    <dbReference type="NCBI Taxonomy" id="152316"/>
    <lineage>
        <taxon>Eukaryota</taxon>
        <taxon>Fungi</taxon>
        <taxon>Dikarya</taxon>
        <taxon>Ascomycota</taxon>
        <taxon>Pezizomycotina</taxon>
        <taxon>Sordariomycetes</taxon>
        <taxon>Xylariomycetidae</taxon>
        <taxon>Amphisphaeriales</taxon>
        <taxon>Sporocadaceae</taxon>
        <taxon>Truncatella</taxon>
    </lineage>
</organism>
<dbReference type="OrthoDB" id="202203at2759"/>
<dbReference type="SUPFAM" id="SSF51905">
    <property type="entry name" value="FAD/NAD(P)-binding domain"/>
    <property type="match status" value="1"/>
</dbReference>
<accession>A0A9P8RPE2</accession>
<dbReference type="GO" id="GO:0005737">
    <property type="term" value="C:cytoplasm"/>
    <property type="evidence" value="ECO:0007669"/>
    <property type="project" value="TreeGrafter"/>
</dbReference>
<dbReference type="InterPro" id="IPR023753">
    <property type="entry name" value="FAD/NAD-binding_dom"/>
</dbReference>
<dbReference type="GO" id="GO:0004174">
    <property type="term" value="F:electron-transferring-flavoprotein dehydrogenase activity"/>
    <property type="evidence" value="ECO:0007669"/>
    <property type="project" value="TreeGrafter"/>
</dbReference>
<dbReference type="Gene3D" id="3.50.50.100">
    <property type="match status" value="1"/>
</dbReference>
<keyword evidence="3" id="KW-1185">Reference proteome</keyword>
<dbReference type="RefSeq" id="XP_045953734.1">
    <property type="nucleotide sequence ID" value="XM_046103958.1"/>
</dbReference>
<dbReference type="GO" id="GO:0050660">
    <property type="term" value="F:flavin adenine dinucleotide binding"/>
    <property type="evidence" value="ECO:0007669"/>
    <property type="project" value="TreeGrafter"/>
</dbReference>
<dbReference type="Proteomes" id="UP000758603">
    <property type="component" value="Unassembled WGS sequence"/>
</dbReference>
<dbReference type="AlphaFoldDB" id="A0A9P8RPE2"/>
<dbReference type="PRINTS" id="PR00368">
    <property type="entry name" value="FADPNR"/>
</dbReference>
<dbReference type="GeneID" id="70132849"/>
<dbReference type="PRINTS" id="PR00411">
    <property type="entry name" value="PNDRDTASEI"/>
</dbReference>
<proteinExistence type="predicted"/>
<dbReference type="PANTHER" id="PTHR43735">
    <property type="entry name" value="APOPTOSIS-INDUCING FACTOR 1"/>
    <property type="match status" value="1"/>
</dbReference>
<dbReference type="Pfam" id="PF07992">
    <property type="entry name" value="Pyr_redox_2"/>
    <property type="match status" value="1"/>
</dbReference>
<evidence type="ECO:0000259" key="1">
    <source>
        <dbReference type="Pfam" id="PF07992"/>
    </source>
</evidence>
<name>A0A9P8RPE2_9PEZI</name>
<reference evidence="2" key="1">
    <citation type="journal article" date="2021" name="Nat. Commun.">
        <title>Genetic determinants of endophytism in the Arabidopsis root mycobiome.</title>
        <authorList>
            <person name="Mesny F."/>
            <person name="Miyauchi S."/>
            <person name="Thiergart T."/>
            <person name="Pickel B."/>
            <person name="Atanasova L."/>
            <person name="Karlsson M."/>
            <person name="Huettel B."/>
            <person name="Barry K.W."/>
            <person name="Haridas S."/>
            <person name="Chen C."/>
            <person name="Bauer D."/>
            <person name="Andreopoulos W."/>
            <person name="Pangilinan J."/>
            <person name="LaButti K."/>
            <person name="Riley R."/>
            <person name="Lipzen A."/>
            <person name="Clum A."/>
            <person name="Drula E."/>
            <person name="Henrissat B."/>
            <person name="Kohler A."/>
            <person name="Grigoriev I.V."/>
            <person name="Martin F.M."/>
            <person name="Hacquard S."/>
        </authorList>
    </citation>
    <scope>NUCLEOTIDE SEQUENCE</scope>
    <source>
        <strain evidence="2">MPI-SDFR-AT-0073</strain>
    </source>
</reference>
<feature type="domain" description="FAD/NAD(P)-binding" evidence="1">
    <location>
        <begin position="86"/>
        <end position="399"/>
    </location>
</feature>
<protein>
    <recommendedName>
        <fullName evidence="1">FAD/NAD(P)-binding domain-containing protein</fullName>
    </recommendedName>
</protein>
<evidence type="ECO:0000313" key="2">
    <source>
        <dbReference type="EMBL" id="KAH6647220.1"/>
    </source>
</evidence>
<dbReference type="PANTHER" id="PTHR43735:SF24">
    <property type="entry name" value="NUCLEOTIDE-DISULPHIDE OXIDOREDUCTASE AMID-LIKE, PUTATIVE (AFU_ORTHOLOGUE AFUA_1G17180)-RELATED"/>
    <property type="match status" value="1"/>
</dbReference>
<sequence>MMASPHVERGFNMFCSSLRRIPAFCSSTSRSTSILPFSRGSFQISSCITRPAPSHPLPSLTSPQGELLIRKMATHTPAARTAANPFKVFIAGGCYSGLAAAINLLEQCDKSTENPIPVAITIADERDGYFHLIGSPLALADKQYAEKNWVEFKDVKILQRPDVQFVHGSVTKIDPATKTATIREHENQHERTESYDFCISAAGYRRVWPVVPQALTRKTYLIEVNRHIDAVTNSQYPVLVVGGGAVGIEMAAELKTVQPNVNVTLAHSRAKLLSAEPLPDMVKDEALELTRAAGVECLMEHRLTRSTPIKDAADQDAYEVEFENGHKMTASVVVMAISKSVPSSGFLPKEALSEDGLVNVLPTLQLSNNDIPNAESHFAIGDMINWSGIKRCGSAMHQGKYAGLNIHQLMQRELVDKEVKFNEISEVPPMIGLAVGKVAVSYGPDDGMKSGPQVMQYFFENDLGFRICWDHLRLGGSPA</sequence>
<dbReference type="EMBL" id="JAGPXC010000009">
    <property type="protein sequence ID" value="KAH6647220.1"/>
    <property type="molecule type" value="Genomic_DNA"/>
</dbReference>
<comment type="caution">
    <text evidence="2">The sequence shown here is derived from an EMBL/GenBank/DDBJ whole genome shotgun (WGS) entry which is preliminary data.</text>
</comment>
<dbReference type="InterPro" id="IPR036188">
    <property type="entry name" value="FAD/NAD-bd_sf"/>
</dbReference>
<evidence type="ECO:0000313" key="3">
    <source>
        <dbReference type="Proteomes" id="UP000758603"/>
    </source>
</evidence>
<gene>
    <name evidence="2" type="ORF">BKA67DRAFT_581986</name>
</gene>